<proteinExistence type="predicted"/>
<organism evidence="2 3">
    <name type="scientific">Haloactinomyces albus</name>
    <dbReference type="NCBI Taxonomy" id="1352928"/>
    <lineage>
        <taxon>Bacteria</taxon>
        <taxon>Bacillati</taxon>
        <taxon>Actinomycetota</taxon>
        <taxon>Actinomycetes</taxon>
        <taxon>Actinopolysporales</taxon>
        <taxon>Actinopolysporaceae</taxon>
        <taxon>Haloactinomyces</taxon>
    </lineage>
</organism>
<feature type="domain" description="DUF397" evidence="1">
    <location>
        <begin position="9"/>
        <end position="61"/>
    </location>
</feature>
<dbReference type="EMBL" id="JAVDXW010000001">
    <property type="protein sequence ID" value="MDR7301211.1"/>
    <property type="molecule type" value="Genomic_DNA"/>
</dbReference>
<keyword evidence="3" id="KW-1185">Reference proteome</keyword>
<evidence type="ECO:0000259" key="1">
    <source>
        <dbReference type="Pfam" id="PF04149"/>
    </source>
</evidence>
<dbReference type="Pfam" id="PF04149">
    <property type="entry name" value="DUF397"/>
    <property type="match status" value="1"/>
</dbReference>
<dbReference type="AlphaFoldDB" id="A0AAE4CLC6"/>
<sequence length="68" mass="7396">MVSLIPENAVWRKSSYSGGNGTCVEVGFAPAAVAVRDTKDREGGMLAVLPDRWSNFLADLKQGTFDRH</sequence>
<evidence type="ECO:0000313" key="3">
    <source>
        <dbReference type="Proteomes" id="UP001180845"/>
    </source>
</evidence>
<dbReference type="RefSeq" id="WP_310271279.1">
    <property type="nucleotide sequence ID" value="NZ_JAVDXW010000001.1"/>
</dbReference>
<reference evidence="2" key="1">
    <citation type="submission" date="2023-07" db="EMBL/GenBank/DDBJ databases">
        <title>Sequencing the genomes of 1000 actinobacteria strains.</title>
        <authorList>
            <person name="Klenk H.-P."/>
        </authorList>
    </citation>
    <scope>NUCLEOTIDE SEQUENCE</scope>
    <source>
        <strain evidence="2">DSM 45977</strain>
    </source>
</reference>
<accession>A0AAE4CLC6</accession>
<evidence type="ECO:0000313" key="2">
    <source>
        <dbReference type="EMBL" id="MDR7301211.1"/>
    </source>
</evidence>
<dbReference type="InterPro" id="IPR007278">
    <property type="entry name" value="DUF397"/>
</dbReference>
<comment type="caution">
    <text evidence="2">The sequence shown here is derived from an EMBL/GenBank/DDBJ whole genome shotgun (WGS) entry which is preliminary data.</text>
</comment>
<gene>
    <name evidence="2" type="ORF">JOF55_001392</name>
</gene>
<name>A0AAE4CLC6_9ACTN</name>
<protein>
    <recommendedName>
        <fullName evidence="1">DUF397 domain-containing protein</fullName>
    </recommendedName>
</protein>
<dbReference type="Proteomes" id="UP001180845">
    <property type="component" value="Unassembled WGS sequence"/>
</dbReference>